<dbReference type="AlphaFoldDB" id="W8VWI1"/>
<keyword evidence="7" id="KW-1185">Reference proteome</keyword>
<evidence type="ECO:0000256" key="5">
    <source>
        <dbReference type="SAM" id="Phobius"/>
    </source>
</evidence>
<evidence type="ECO:0000256" key="4">
    <source>
        <dbReference type="ARBA" id="ARBA00023136"/>
    </source>
</evidence>
<dbReference type="KEGG" id="nmf:NMS_2354"/>
<evidence type="ECO:0000313" key="6">
    <source>
        <dbReference type="EMBL" id="BAO56363.1"/>
    </source>
</evidence>
<keyword evidence="3 5" id="KW-1133">Transmembrane helix</keyword>
<dbReference type="Proteomes" id="UP000031760">
    <property type="component" value="Chromosome"/>
</dbReference>
<reference evidence="6 7" key="1">
    <citation type="journal article" date="2014" name="Proc. Natl. Acad. Sci. U.S.A.">
        <title>Functional characterization of flavobacteria rhodopsins reveals a unique class of light-driven chloride pump in bacteria.</title>
        <authorList>
            <person name="Yoshizawa S."/>
            <person name="Kumagai Y."/>
            <person name="Kim H."/>
            <person name="Ogura Y."/>
            <person name="Hayashi T."/>
            <person name="Iwasaki W."/>
            <person name="DeLong E.F."/>
            <person name="Kogure K."/>
        </authorList>
    </citation>
    <scope>NUCLEOTIDE SEQUENCE [LARGE SCALE GENOMIC DNA]</scope>
    <source>
        <strain evidence="6 7">S1-08</strain>
    </source>
</reference>
<proteinExistence type="predicted"/>
<sequence>MRMEFIRFGLSKLQRQITGVVQIIAAIGLLLFEFNTLLAVISAAGLSLLMLLGFIVRMRIKDSVYESSPAFVFMILNAIIAFKLWLLL</sequence>
<feature type="transmembrane region" description="Helical" evidence="5">
    <location>
        <begin position="68"/>
        <end position="87"/>
    </location>
</feature>
<evidence type="ECO:0000256" key="2">
    <source>
        <dbReference type="ARBA" id="ARBA00022692"/>
    </source>
</evidence>
<name>W8VWI1_9FLAO</name>
<feature type="transmembrane region" description="Helical" evidence="5">
    <location>
        <begin position="37"/>
        <end position="56"/>
    </location>
</feature>
<dbReference type="InterPro" id="IPR032808">
    <property type="entry name" value="DoxX"/>
</dbReference>
<evidence type="ECO:0008006" key="8">
    <source>
        <dbReference type="Google" id="ProtNLM"/>
    </source>
</evidence>
<protein>
    <recommendedName>
        <fullName evidence="8">DoxX family protein</fullName>
    </recommendedName>
</protein>
<comment type="subcellular location">
    <subcellularLocation>
        <location evidence="1">Membrane</location>
        <topology evidence="1">Multi-pass membrane protein</topology>
    </subcellularLocation>
</comment>
<organism evidence="6 7">
    <name type="scientific">Nonlabens marinus S1-08</name>
    <dbReference type="NCBI Taxonomy" id="1454201"/>
    <lineage>
        <taxon>Bacteria</taxon>
        <taxon>Pseudomonadati</taxon>
        <taxon>Bacteroidota</taxon>
        <taxon>Flavobacteriia</taxon>
        <taxon>Flavobacteriales</taxon>
        <taxon>Flavobacteriaceae</taxon>
        <taxon>Nonlabens</taxon>
    </lineage>
</organism>
<keyword evidence="2 5" id="KW-0812">Transmembrane</keyword>
<evidence type="ECO:0000256" key="3">
    <source>
        <dbReference type="ARBA" id="ARBA00022989"/>
    </source>
</evidence>
<dbReference type="GO" id="GO:0016020">
    <property type="term" value="C:membrane"/>
    <property type="evidence" value="ECO:0007669"/>
    <property type="project" value="UniProtKB-SubCell"/>
</dbReference>
<dbReference type="HOGENOM" id="CLU_126433_4_2_10"/>
<dbReference type="Pfam" id="PF13564">
    <property type="entry name" value="DoxX_2"/>
    <property type="match status" value="1"/>
</dbReference>
<evidence type="ECO:0000256" key="1">
    <source>
        <dbReference type="ARBA" id="ARBA00004141"/>
    </source>
</evidence>
<evidence type="ECO:0000313" key="7">
    <source>
        <dbReference type="Proteomes" id="UP000031760"/>
    </source>
</evidence>
<gene>
    <name evidence="6" type="ORF">NMS_2354</name>
</gene>
<accession>W8VWI1</accession>
<dbReference type="EMBL" id="AP014548">
    <property type="protein sequence ID" value="BAO56363.1"/>
    <property type="molecule type" value="Genomic_DNA"/>
</dbReference>
<keyword evidence="4 5" id="KW-0472">Membrane</keyword>
<dbReference type="STRING" id="1454201.NMS_2354"/>